<gene>
    <name evidence="3" type="ORF">JN12_02396</name>
</gene>
<dbReference type="OrthoDB" id="5396940at2"/>
<comment type="caution">
    <text evidence="3">The sequence shown here is derived from an EMBL/GenBank/DDBJ whole genome shotgun (WGS) entry which is preliminary data.</text>
</comment>
<dbReference type="RefSeq" id="WP_145023043.1">
    <property type="nucleotide sequence ID" value="NZ_VLLN01000014.1"/>
</dbReference>
<keyword evidence="2" id="KW-0732">Signal</keyword>
<dbReference type="EMBL" id="VLLN01000014">
    <property type="protein sequence ID" value="TWJ18761.1"/>
    <property type="molecule type" value="Genomic_DNA"/>
</dbReference>
<feature type="signal peptide" evidence="2">
    <location>
        <begin position="1"/>
        <end position="26"/>
    </location>
</feature>
<organism evidence="3 4">
    <name type="scientific">Geobacter argillaceus</name>
    <dbReference type="NCBI Taxonomy" id="345631"/>
    <lineage>
        <taxon>Bacteria</taxon>
        <taxon>Pseudomonadati</taxon>
        <taxon>Thermodesulfobacteriota</taxon>
        <taxon>Desulfuromonadia</taxon>
        <taxon>Geobacterales</taxon>
        <taxon>Geobacteraceae</taxon>
        <taxon>Geobacter</taxon>
    </lineage>
</organism>
<keyword evidence="1" id="KW-0812">Transmembrane</keyword>
<proteinExistence type="predicted"/>
<evidence type="ECO:0000256" key="2">
    <source>
        <dbReference type="SAM" id="SignalP"/>
    </source>
</evidence>
<name>A0A562VLU5_9BACT</name>
<protein>
    <submittedName>
        <fullName evidence="3">Uncharacterized protein</fullName>
    </submittedName>
</protein>
<keyword evidence="1" id="KW-1133">Transmembrane helix</keyword>
<sequence length="129" mass="13659">MKRAKRMMTVLLATALLTVWTIPAGAQENPLKVILEDAFYGGVIGTLLGGAMLAFPKHPGDHLEYIGYGAATGIIAGTVFGAVTVSRSFAEVDNGKIRFAMPTVMPELQENGSRGTSVAFKADLLRGSF</sequence>
<evidence type="ECO:0000256" key="1">
    <source>
        <dbReference type="SAM" id="Phobius"/>
    </source>
</evidence>
<feature type="transmembrane region" description="Helical" evidence="1">
    <location>
        <begin position="38"/>
        <end position="55"/>
    </location>
</feature>
<feature type="chain" id="PRO_5021916574" evidence="2">
    <location>
        <begin position="27"/>
        <end position="129"/>
    </location>
</feature>
<reference evidence="3 4" key="1">
    <citation type="submission" date="2019-07" db="EMBL/GenBank/DDBJ databases">
        <title>Genomic Encyclopedia of Archaeal and Bacterial Type Strains, Phase II (KMG-II): from individual species to whole genera.</title>
        <authorList>
            <person name="Goeker M."/>
        </authorList>
    </citation>
    <scope>NUCLEOTIDE SEQUENCE [LARGE SCALE GENOMIC DNA]</scope>
    <source>
        <strain evidence="3 4">ATCC BAA-1139</strain>
    </source>
</reference>
<evidence type="ECO:0000313" key="3">
    <source>
        <dbReference type="EMBL" id="TWJ18761.1"/>
    </source>
</evidence>
<dbReference type="Proteomes" id="UP000319449">
    <property type="component" value="Unassembled WGS sequence"/>
</dbReference>
<keyword evidence="4" id="KW-1185">Reference proteome</keyword>
<dbReference type="AlphaFoldDB" id="A0A562VLU5"/>
<evidence type="ECO:0000313" key="4">
    <source>
        <dbReference type="Proteomes" id="UP000319449"/>
    </source>
</evidence>
<keyword evidence="1" id="KW-0472">Membrane</keyword>
<accession>A0A562VLU5</accession>